<dbReference type="Proteomes" id="UP000186112">
    <property type="component" value="Unassembled WGS sequence"/>
</dbReference>
<proteinExistence type="inferred from homology"/>
<dbReference type="PANTHER" id="PTHR35527:SF2">
    <property type="entry name" value="HYDROLASE"/>
    <property type="match status" value="1"/>
</dbReference>
<comment type="similarity">
    <text evidence="1">Belongs to the peptidase C59 family.</text>
</comment>
<reference evidence="4 5" key="1">
    <citation type="submission" date="2016-02" db="EMBL/GenBank/DDBJ databases">
        <title>Genome sequence of Tissierella creatinophila DSM 6911.</title>
        <authorList>
            <person name="Poehlein A."/>
            <person name="Daniel R."/>
        </authorList>
    </citation>
    <scope>NUCLEOTIDE SEQUENCE [LARGE SCALE GENOMIC DNA]</scope>
    <source>
        <strain evidence="4 5">DSM 6911</strain>
    </source>
</reference>
<evidence type="ECO:0000313" key="4">
    <source>
        <dbReference type="EMBL" id="OLS03240.1"/>
    </source>
</evidence>
<dbReference type="InterPro" id="IPR052193">
    <property type="entry name" value="Peptidase_C59"/>
</dbReference>
<keyword evidence="5" id="KW-1185">Reference proteome</keyword>
<dbReference type="EMBL" id="LTDM01000011">
    <property type="protein sequence ID" value="OLS03240.1"/>
    <property type="molecule type" value="Genomic_DNA"/>
</dbReference>
<dbReference type="EC" id="3.5.1.24" evidence="4"/>
<dbReference type="SUPFAM" id="SSF56235">
    <property type="entry name" value="N-terminal nucleophile aminohydrolases (Ntn hydrolases)"/>
    <property type="match status" value="1"/>
</dbReference>
<comment type="caution">
    <text evidence="4">The sequence shown here is derived from an EMBL/GenBank/DDBJ whole genome shotgun (WGS) entry which is preliminary data.</text>
</comment>
<protein>
    <submittedName>
        <fullName evidence="4">Choloylglycine hydrolase</fullName>
        <ecNumber evidence="4">3.5.1.24</ecNumber>
    </submittedName>
</protein>
<dbReference type="RefSeq" id="WP_075725651.1">
    <property type="nucleotide sequence ID" value="NZ_LTDM01000011.1"/>
</dbReference>
<feature type="domain" description="Choloylglycine hydrolase/NAAA C-terminal" evidence="3">
    <location>
        <begin position="2"/>
        <end position="305"/>
    </location>
</feature>
<dbReference type="OrthoDB" id="9794717at2"/>
<evidence type="ECO:0000256" key="2">
    <source>
        <dbReference type="ARBA" id="ARBA00022801"/>
    </source>
</evidence>
<dbReference type="Gene3D" id="3.60.60.10">
    <property type="entry name" value="Penicillin V Acylase, Chain A"/>
    <property type="match status" value="1"/>
</dbReference>
<gene>
    <name evidence="4" type="primary">cbh_1</name>
    <name evidence="4" type="ORF">TICRE_09410</name>
</gene>
<name>A0A1U7M7K9_TISCR</name>
<dbReference type="Pfam" id="PF02275">
    <property type="entry name" value="CBAH"/>
    <property type="match status" value="1"/>
</dbReference>
<evidence type="ECO:0000259" key="3">
    <source>
        <dbReference type="Pfam" id="PF02275"/>
    </source>
</evidence>
<organism evidence="4 5">
    <name type="scientific">Tissierella creatinophila DSM 6911</name>
    <dbReference type="NCBI Taxonomy" id="1123403"/>
    <lineage>
        <taxon>Bacteria</taxon>
        <taxon>Bacillati</taxon>
        <taxon>Bacillota</taxon>
        <taxon>Tissierellia</taxon>
        <taxon>Tissierellales</taxon>
        <taxon>Tissierellaceae</taxon>
        <taxon>Tissierella</taxon>
    </lineage>
</organism>
<evidence type="ECO:0000256" key="1">
    <source>
        <dbReference type="ARBA" id="ARBA00006625"/>
    </source>
</evidence>
<sequence length="322" mass="36105">MCTTIGFKYKEGFVFGRTLEIGIKMDNKILYVPAGKEDFIEAKGLKFPSKYATIGTSFFDITSFGDGINEMGLMGSNNFLPGYASFSKHPVIGRISMTISNAFDYLLTRCKDVDEVRERAEKIVILNHGEDEEDKSTSSHFFFMDANGKGIVLEPQEGTLIAHDNPYGVLTNSPEFPWHVTNLKNYINLRPQNTEKGNFNGETLSKLGEGTGMIGLPGDFTPPSRFVRAAYFVSNTPKALDRTSAILQGFRILSQFDIPTGSVIDPIENHADETLYTSIMDTKKCAYFIKCHDNISIQPFYLDDYKDAKDIKTIKLRKVMDL</sequence>
<dbReference type="InterPro" id="IPR029055">
    <property type="entry name" value="Ntn_hydrolases_N"/>
</dbReference>
<keyword evidence="2 4" id="KW-0378">Hydrolase</keyword>
<accession>A0A1U7M7K9</accession>
<dbReference type="AlphaFoldDB" id="A0A1U7M7K9"/>
<dbReference type="InterPro" id="IPR029132">
    <property type="entry name" value="CBAH/NAAA_C"/>
</dbReference>
<dbReference type="GO" id="GO:0045302">
    <property type="term" value="F:choloylglycine hydrolase activity"/>
    <property type="evidence" value="ECO:0007669"/>
    <property type="project" value="UniProtKB-EC"/>
</dbReference>
<dbReference type="PANTHER" id="PTHR35527">
    <property type="entry name" value="CHOLOYLGLYCINE HYDROLASE"/>
    <property type="match status" value="1"/>
</dbReference>
<evidence type="ECO:0000313" key="5">
    <source>
        <dbReference type="Proteomes" id="UP000186112"/>
    </source>
</evidence>